<protein>
    <recommendedName>
        <fullName evidence="1">DUF6546 domain-containing protein</fullName>
    </recommendedName>
</protein>
<dbReference type="Proteomes" id="UP000014480">
    <property type="component" value="Unassembled WGS sequence"/>
</dbReference>
<accession>A0A484FE42</accession>
<dbReference type="InterPro" id="IPR046676">
    <property type="entry name" value="DUF6546"/>
</dbReference>
<evidence type="ECO:0000259" key="1">
    <source>
        <dbReference type="Pfam" id="PF20183"/>
    </source>
</evidence>
<dbReference type="AlphaFoldDB" id="A0A484FE42"/>
<keyword evidence="3" id="KW-1185">Reference proteome</keyword>
<evidence type="ECO:0000313" key="2">
    <source>
        <dbReference type="EMBL" id="TDZ15786.1"/>
    </source>
</evidence>
<reference evidence="3" key="2">
    <citation type="journal article" date="2019" name="Mol. Plant Microbe Interact.">
        <title>Genome sequence resources for four phytopathogenic fungi from the Colletotrichum orbiculare species complex.</title>
        <authorList>
            <person name="Gan P."/>
            <person name="Tsushima A."/>
            <person name="Narusaka M."/>
            <person name="Narusaka Y."/>
            <person name="Takano Y."/>
            <person name="Kubo Y."/>
            <person name="Shirasu K."/>
        </authorList>
    </citation>
    <scope>GENOME REANNOTATION</scope>
    <source>
        <strain evidence="3">104-T / ATCC 96160 / CBS 514.97 / LARS 414 / MAFF 240422</strain>
    </source>
</reference>
<dbReference type="Pfam" id="PF20183">
    <property type="entry name" value="DUF6546"/>
    <property type="match status" value="1"/>
</dbReference>
<proteinExistence type="predicted"/>
<evidence type="ECO:0000313" key="3">
    <source>
        <dbReference type="Proteomes" id="UP000014480"/>
    </source>
</evidence>
<reference evidence="3" key="1">
    <citation type="journal article" date="2013" name="New Phytol.">
        <title>Comparative genomic and transcriptomic analyses reveal the hemibiotrophic stage shift of Colletotrichum fungi.</title>
        <authorList>
            <person name="Gan P."/>
            <person name="Ikeda K."/>
            <person name="Irieda H."/>
            <person name="Narusaka M."/>
            <person name="O'Connell R.J."/>
            <person name="Narusaka Y."/>
            <person name="Takano Y."/>
            <person name="Kubo Y."/>
            <person name="Shirasu K."/>
        </authorList>
    </citation>
    <scope>NUCLEOTIDE SEQUENCE [LARGE SCALE GENOMIC DNA]</scope>
    <source>
        <strain evidence="3">104-T / ATCC 96160 / CBS 514.97 / LARS 414 / MAFF 240422</strain>
    </source>
</reference>
<name>A0A484FE42_COLOR</name>
<sequence>MAFYTCSRLERLSTAFVFDAENFFRPFEVPRKRSHVVWERLRHLALTSKTLLHTRLFDFGPANEVLSAAGAAMAYLPALDVMEPWYADDQRGFLFRYDLLQGRPIITVETTRNFELKEDTLRVWRNVVAASRYHQYELKVVLDMLPPQHTEMLPFWMERLTLRDEVQADLSG</sequence>
<dbReference type="EMBL" id="AMCV02000038">
    <property type="protein sequence ID" value="TDZ15786.1"/>
    <property type="molecule type" value="Genomic_DNA"/>
</dbReference>
<comment type="caution">
    <text evidence="2">The sequence shown here is derived from an EMBL/GenBank/DDBJ whole genome shotgun (WGS) entry which is preliminary data.</text>
</comment>
<gene>
    <name evidence="2" type="ORF">Cob_v011251</name>
</gene>
<feature type="domain" description="DUF6546" evidence="1">
    <location>
        <begin position="6"/>
        <end position="166"/>
    </location>
</feature>
<dbReference type="STRING" id="1213857.A0A484FE42"/>
<organism evidence="2 3">
    <name type="scientific">Colletotrichum orbiculare (strain 104-T / ATCC 96160 / CBS 514.97 / LARS 414 / MAFF 240422)</name>
    <name type="common">Cucumber anthracnose fungus</name>
    <name type="synonym">Colletotrichum lagenarium</name>
    <dbReference type="NCBI Taxonomy" id="1213857"/>
    <lineage>
        <taxon>Eukaryota</taxon>
        <taxon>Fungi</taxon>
        <taxon>Dikarya</taxon>
        <taxon>Ascomycota</taxon>
        <taxon>Pezizomycotina</taxon>
        <taxon>Sordariomycetes</taxon>
        <taxon>Hypocreomycetidae</taxon>
        <taxon>Glomerellales</taxon>
        <taxon>Glomerellaceae</taxon>
        <taxon>Colletotrichum</taxon>
        <taxon>Colletotrichum orbiculare species complex</taxon>
    </lineage>
</organism>